<dbReference type="RefSeq" id="WP_320248578.1">
    <property type="nucleotide sequence ID" value="NZ_JAVIIQ010000005.1"/>
</dbReference>
<keyword evidence="2" id="KW-1185">Reference proteome</keyword>
<organism evidence="1 2">
    <name type="scientific">Mesorhizobium vachelliae</name>
    <dbReference type="NCBI Taxonomy" id="3072309"/>
    <lineage>
        <taxon>Bacteria</taxon>
        <taxon>Pseudomonadati</taxon>
        <taxon>Pseudomonadota</taxon>
        <taxon>Alphaproteobacteria</taxon>
        <taxon>Hyphomicrobiales</taxon>
        <taxon>Phyllobacteriaceae</taxon>
        <taxon>Mesorhizobium</taxon>
    </lineage>
</organism>
<dbReference type="Proteomes" id="UP001285154">
    <property type="component" value="Unassembled WGS sequence"/>
</dbReference>
<dbReference type="EMBL" id="JAVIIQ010000005">
    <property type="protein sequence ID" value="MDX8532470.1"/>
    <property type="molecule type" value="Genomic_DNA"/>
</dbReference>
<protein>
    <recommendedName>
        <fullName evidence="3">Lysis protein</fullName>
    </recommendedName>
</protein>
<evidence type="ECO:0000313" key="2">
    <source>
        <dbReference type="Proteomes" id="UP001285154"/>
    </source>
</evidence>
<comment type="caution">
    <text evidence="1">The sequence shown here is derived from an EMBL/GenBank/DDBJ whole genome shotgun (WGS) entry which is preliminary data.</text>
</comment>
<accession>A0ABU5A443</accession>
<reference evidence="1 2" key="1">
    <citation type="submission" date="2023-08" db="EMBL/GenBank/DDBJ databases">
        <title>Implementing the SeqCode for naming new Mesorhizobium species isolated from Vachellia karroo root nodules.</title>
        <authorList>
            <person name="Van Lill M."/>
        </authorList>
    </citation>
    <scope>NUCLEOTIDE SEQUENCE [LARGE SCALE GENOMIC DNA]</scope>
    <source>
        <strain evidence="1 2">VK25D</strain>
    </source>
</reference>
<name>A0ABU5A443_9HYPH</name>
<sequence length="42" mass="4853">MRTLLFLIAFAASFLIWDRLANDGSYIATLEHSLKDARERLI</sequence>
<evidence type="ECO:0008006" key="3">
    <source>
        <dbReference type="Google" id="ProtNLM"/>
    </source>
</evidence>
<gene>
    <name evidence="1" type="ORF">RFM42_15855</name>
</gene>
<evidence type="ECO:0000313" key="1">
    <source>
        <dbReference type="EMBL" id="MDX8532470.1"/>
    </source>
</evidence>
<proteinExistence type="predicted"/>